<accession>A0A1Q9BQ13</accession>
<reference evidence="2 3" key="1">
    <citation type="submission" date="2016-02" db="EMBL/GenBank/DDBJ databases">
        <title>Genome analysis of coral dinoflagellate symbionts highlights evolutionary adaptations to a symbiotic lifestyle.</title>
        <authorList>
            <person name="Aranda M."/>
            <person name="Li Y."/>
            <person name="Liew Y.J."/>
            <person name="Baumgarten S."/>
            <person name="Simakov O."/>
            <person name="Wilson M."/>
            <person name="Piel J."/>
            <person name="Ashoor H."/>
            <person name="Bougouffa S."/>
            <person name="Bajic V.B."/>
            <person name="Ryu T."/>
            <person name="Ravasi T."/>
            <person name="Bayer T."/>
            <person name="Micklem G."/>
            <person name="Kim H."/>
            <person name="Bhak J."/>
            <person name="Lajeunesse T.C."/>
            <person name="Voolstra C.R."/>
        </authorList>
    </citation>
    <scope>NUCLEOTIDE SEQUENCE [LARGE SCALE GENOMIC DNA]</scope>
    <source>
        <strain evidence="2 3">CCMP2467</strain>
    </source>
</reference>
<dbReference type="AlphaFoldDB" id="A0A1Q9BQ13"/>
<feature type="non-terminal residue" evidence="2">
    <location>
        <position position="174"/>
    </location>
</feature>
<evidence type="ECO:0000313" key="3">
    <source>
        <dbReference type="Proteomes" id="UP000186817"/>
    </source>
</evidence>
<dbReference type="Proteomes" id="UP000186817">
    <property type="component" value="Unassembled WGS sequence"/>
</dbReference>
<proteinExistence type="predicted"/>
<comment type="caution">
    <text evidence="2">The sequence shown here is derived from an EMBL/GenBank/DDBJ whole genome shotgun (WGS) entry which is preliminary data.</text>
</comment>
<evidence type="ECO:0000313" key="2">
    <source>
        <dbReference type="EMBL" id="OLP72220.1"/>
    </source>
</evidence>
<protein>
    <submittedName>
        <fullName evidence="2">Uncharacterized protein</fullName>
    </submittedName>
</protein>
<keyword evidence="3" id="KW-1185">Reference proteome</keyword>
<feature type="region of interest" description="Disordered" evidence="1">
    <location>
        <begin position="155"/>
        <end position="174"/>
    </location>
</feature>
<feature type="region of interest" description="Disordered" evidence="1">
    <location>
        <begin position="123"/>
        <end position="149"/>
    </location>
</feature>
<organism evidence="2 3">
    <name type="scientific">Symbiodinium microadriaticum</name>
    <name type="common">Dinoflagellate</name>
    <name type="synonym">Zooxanthella microadriatica</name>
    <dbReference type="NCBI Taxonomy" id="2951"/>
    <lineage>
        <taxon>Eukaryota</taxon>
        <taxon>Sar</taxon>
        <taxon>Alveolata</taxon>
        <taxon>Dinophyceae</taxon>
        <taxon>Suessiales</taxon>
        <taxon>Symbiodiniaceae</taxon>
        <taxon>Symbiodinium</taxon>
    </lineage>
</organism>
<gene>
    <name evidence="2" type="ORF">AK812_SmicGene48262</name>
</gene>
<name>A0A1Q9BQ13_SYMMI</name>
<dbReference type="EMBL" id="LSRX01007444">
    <property type="protein sequence ID" value="OLP72220.1"/>
    <property type="molecule type" value="Genomic_DNA"/>
</dbReference>
<dbReference type="OrthoDB" id="423489at2759"/>
<evidence type="ECO:0000256" key="1">
    <source>
        <dbReference type="SAM" id="MobiDB-lite"/>
    </source>
</evidence>
<sequence>MQGQPFFVHLAGADTDEAEENEDAETGSEKIEEMLQANKELLKVTLSVMSDQNMGVWPVPPIQKALKEFLGDQLSELDLHGYALGIKGACQTCVRMTKKSKQARRKWMQEIKDCIYGSELTTRKPRKKNTAMEDMETQEIQPGDTAEGDLLLQARQEGNPAKDIQEELDEVVDQ</sequence>